<dbReference type="InterPro" id="IPR016181">
    <property type="entry name" value="Acyl_CoA_acyltransferase"/>
</dbReference>
<name>A0A4P7IGJ3_9ACTN</name>
<dbReference type="PROSITE" id="PS51186">
    <property type="entry name" value="GNAT"/>
    <property type="match status" value="1"/>
</dbReference>
<proteinExistence type="predicted"/>
<dbReference type="KEGG" id="nsn:EXE58_13420"/>
<dbReference type="AlphaFoldDB" id="A0A4P7IGJ3"/>
<dbReference type="InterPro" id="IPR051531">
    <property type="entry name" value="N-acetyltransferase"/>
</dbReference>
<dbReference type="Gene3D" id="3.40.630.30">
    <property type="match status" value="1"/>
</dbReference>
<feature type="domain" description="N-acetyltransferase" evidence="1">
    <location>
        <begin position="32"/>
        <end position="192"/>
    </location>
</feature>
<accession>A0A4P7IGJ3</accession>
<dbReference type="InterPro" id="IPR000182">
    <property type="entry name" value="GNAT_dom"/>
</dbReference>
<sequence length="194" mass="21563">MVRGSAGADVSGRHGRVGTVSVPSEWQATTRLSLRPPTPVDAPAVLRILSDDSVVRYNPSDRVEELSEVEAVLQRWLEHWSHHDFGNCCVFERETGRLIGNCGVRRMTVHAAPVLNLMYRFHPSAWGRGYATEAALAVLDWASRSLPGEIVLARVRPENAASQAVARRIGLRRDPLFDDQGKDGLDWAFTNRPQ</sequence>
<evidence type="ECO:0000259" key="1">
    <source>
        <dbReference type="PROSITE" id="PS51186"/>
    </source>
</evidence>
<dbReference type="PANTHER" id="PTHR43792">
    <property type="entry name" value="GNAT FAMILY, PUTATIVE (AFU_ORTHOLOGUE AFUA_3G00765)-RELATED-RELATED"/>
    <property type="match status" value="1"/>
</dbReference>
<evidence type="ECO:0000313" key="3">
    <source>
        <dbReference type="Proteomes" id="UP000294853"/>
    </source>
</evidence>
<keyword evidence="2" id="KW-0808">Transferase</keyword>
<organism evidence="2 3">
    <name type="scientific">Nocardioides seonyuensis</name>
    <dbReference type="NCBI Taxonomy" id="2518371"/>
    <lineage>
        <taxon>Bacteria</taxon>
        <taxon>Bacillati</taxon>
        <taxon>Actinomycetota</taxon>
        <taxon>Actinomycetes</taxon>
        <taxon>Propionibacteriales</taxon>
        <taxon>Nocardioidaceae</taxon>
        <taxon>Nocardioides</taxon>
    </lineage>
</organism>
<dbReference type="SUPFAM" id="SSF55729">
    <property type="entry name" value="Acyl-CoA N-acyltransferases (Nat)"/>
    <property type="match status" value="1"/>
</dbReference>
<reference evidence="2 3" key="1">
    <citation type="submission" date="2019-03" db="EMBL/GenBank/DDBJ databases">
        <title>Three New Species of Nocardioides, Nocardioides euryhalodurans sp. nov., Nocardioides seonyuensis sp. nov. and Nocardioides eburneoflavus sp. nov. Iolated from Soil.</title>
        <authorList>
            <person name="Roh S.G."/>
            <person name="Lee C."/>
            <person name="Kim M.-K."/>
            <person name="Kim S.B."/>
        </authorList>
    </citation>
    <scope>NUCLEOTIDE SEQUENCE [LARGE SCALE GENOMIC DNA]</scope>
    <source>
        <strain evidence="2 3">MMS17-SY207-3</strain>
    </source>
</reference>
<gene>
    <name evidence="2" type="ORF">EXE58_13420</name>
</gene>
<evidence type="ECO:0000313" key="2">
    <source>
        <dbReference type="EMBL" id="QBX56368.1"/>
    </source>
</evidence>
<dbReference type="OrthoDB" id="3533156at2"/>
<dbReference type="Proteomes" id="UP000294853">
    <property type="component" value="Chromosome"/>
</dbReference>
<dbReference type="PANTHER" id="PTHR43792:SF1">
    <property type="entry name" value="N-ACETYLTRANSFERASE DOMAIN-CONTAINING PROTEIN"/>
    <property type="match status" value="1"/>
</dbReference>
<dbReference type="EMBL" id="CP038436">
    <property type="protein sequence ID" value="QBX56368.1"/>
    <property type="molecule type" value="Genomic_DNA"/>
</dbReference>
<dbReference type="Pfam" id="PF13302">
    <property type="entry name" value="Acetyltransf_3"/>
    <property type="match status" value="1"/>
</dbReference>
<keyword evidence="3" id="KW-1185">Reference proteome</keyword>
<dbReference type="GO" id="GO:0016747">
    <property type="term" value="F:acyltransferase activity, transferring groups other than amino-acyl groups"/>
    <property type="evidence" value="ECO:0007669"/>
    <property type="project" value="InterPro"/>
</dbReference>
<protein>
    <submittedName>
        <fullName evidence="2">N-acetyltransferase</fullName>
    </submittedName>
</protein>